<sequence>MEQENNNIVRVENVEPTGSTMTTTTATTTTTITTTPTPTSPGEDKPQDQISNWLPITASRKAKWWYSAFHNVTAMVGAGVLGLPFALSQLGWFVYSTLNFVDLAPGVTAIVLSWILTFYSLWQLVELHEAAPGRRFDRYHELGMYAFGPKLGYWTIMPLQLTVQVASTIVYTVTGGKSLKKSFDLMFPEVFGGVRETYFILFFTVFQLVMSQSPNFNSLKGVSLLAAIMSFSYSMVACVTSFIKGTADHHIHHVTYGVRSQTTVDRTFDALNGIGTIAFAFAGHSVVLEIQATIPSTEEKPSKIPMWRGVFVAYIIVAICYISVSVSGYWAFGIAVEDDVLISLEKPNWLIAVANFMVFLHVIGSYQVFAMPVFDTVESALVQRYEFKPSRTLRLIARSSFVALVGLVGMCIPFFGGLLGFFGGLVFSATSYFVPCIIWLLVKRPKPWSFHWIASWVATVIGILIAVLTPIGGLRQIILSFKTYKIFS</sequence>
<dbReference type="Pfam" id="PF01490">
    <property type="entry name" value="Aa_trans"/>
    <property type="match status" value="1"/>
</dbReference>
<evidence type="ECO:0000256" key="10">
    <source>
        <dbReference type="ARBA" id="ARBA00045588"/>
    </source>
</evidence>
<evidence type="ECO:0000256" key="11">
    <source>
        <dbReference type="SAM" id="MobiDB-lite"/>
    </source>
</evidence>
<comment type="similarity">
    <text evidence="2">Belongs to the amino acid/polyamine transporter 2 family. Amino acid/auxin permease (AAAP) (TC 2.A.18.1) subfamily.</text>
</comment>
<keyword evidence="3" id="KW-0813">Transport</keyword>
<keyword evidence="6" id="KW-0029">Amino-acid transport</keyword>
<evidence type="ECO:0000256" key="6">
    <source>
        <dbReference type="ARBA" id="ARBA00022970"/>
    </source>
</evidence>
<evidence type="ECO:0000256" key="2">
    <source>
        <dbReference type="ARBA" id="ARBA00005590"/>
    </source>
</evidence>
<keyword evidence="5" id="KW-0769">Symport</keyword>
<comment type="subcellular location">
    <subcellularLocation>
        <location evidence="1">Endomembrane system</location>
        <topology evidence="1">Multi-pass membrane protein</topology>
    </subcellularLocation>
</comment>
<evidence type="ECO:0000256" key="4">
    <source>
        <dbReference type="ARBA" id="ARBA00022692"/>
    </source>
</evidence>
<feature type="transmembrane region" description="Helical" evidence="12">
    <location>
        <begin position="222"/>
        <end position="243"/>
    </location>
</feature>
<evidence type="ECO:0000256" key="12">
    <source>
        <dbReference type="SAM" id="Phobius"/>
    </source>
</evidence>
<evidence type="ECO:0000256" key="9">
    <source>
        <dbReference type="ARBA" id="ARBA00023294"/>
    </source>
</evidence>
<reference evidence="14" key="1">
    <citation type="submission" date="2023-03" db="UniProtKB">
        <authorList>
            <consortium name="EnsemblPlants"/>
        </authorList>
    </citation>
    <scope>IDENTIFICATION</scope>
</reference>
<feature type="transmembrane region" description="Helical" evidence="12">
    <location>
        <begin position="311"/>
        <end position="332"/>
    </location>
</feature>
<keyword evidence="8 12" id="KW-0472">Membrane</keyword>
<feature type="transmembrane region" description="Helical" evidence="12">
    <location>
        <begin position="270"/>
        <end position="290"/>
    </location>
</feature>
<evidence type="ECO:0000256" key="8">
    <source>
        <dbReference type="ARBA" id="ARBA00023136"/>
    </source>
</evidence>
<dbReference type="PANTHER" id="PTHR48017">
    <property type="entry name" value="OS05G0424000 PROTEIN-RELATED"/>
    <property type="match status" value="1"/>
</dbReference>
<feature type="transmembrane region" description="Helical" evidence="12">
    <location>
        <begin position="395"/>
        <end position="415"/>
    </location>
</feature>
<feature type="transmembrane region" description="Helical" evidence="12">
    <location>
        <begin position="64"/>
        <end position="87"/>
    </location>
</feature>
<feature type="transmembrane region" description="Helical" evidence="12">
    <location>
        <begin position="193"/>
        <end position="210"/>
    </location>
</feature>
<comment type="function">
    <text evidence="10">Carrier protein involved in proton-driven auxin influx. Mediates the formation of auxin gradient from developing leaves (site of auxin biosynthesis) to tips by contributing to the loading of auxin in vascular tissues and facilitating acropetal (base to tip) auxin transport within inner tissues of the root apex, and basipetal (tip to base) auxin transport within outer tissues of the root apex. May be involved in lateral roots and nodules formation.</text>
</comment>
<protein>
    <recommendedName>
        <fullName evidence="13">Amino acid transporter transmembrane domain-containing protein</fullName>
    </recommendedName>
</protein>
<dbReference type="GO" id="GO:0009734">
    <property type="term" value="P:auxin-activated signaling pathway"/>
    <property type="evidence" value="ECO:0007669"/>
    <property type="project" value="UniProtKB-KW"/>
</dbReference>
<evidence type="ECO:0000256" key="5">
    <source>
        <dbReference type="ARBA" id="ARBA00022847"/>
    </source>
</evidence>
<evidence type="ECO:0000256" key="3">
    <source>
        <dbReference type="ARBA" id="ARBA00022448"/>
    </source>
</evidence>
<dbReference type="GO" id="GO:0012505">
    <property type="term" value="C:endomembrane system"/>
    <property type="evidence" value="ECO:0007669"/>
    <property type="project" value="UniProtKB-SubCell"/>
</dbReference>
<dbReference type="InterPro" id="IPR013057">
    <property type="entry name" value="AA_transpt_TM"/>
</dbReference>
<keyword evidence="9" id="KW-0927">Auxin signaling pathway</keyword>
<feature type="transmembrane region" description="Helical" evidence="12">
    <location>
        <begin position="151"/>
        <end position="173"/>
    </location>
</feature>
<feature type="transmembrane region" description="Helical" evidence="12">
    <location>
        <begin position="352"/>
        <end position="374"/>
    </location>
</feature>
<organism evidence="14">
    <name type="scientific">Cucumis melo</name>
    <name type="common">Muskmelon</name>
    <dbReference type="NCBI Taxonomy" id="3656"/>
    <lineage>
        <taxon>Eukaryota</taxon>
        <taxon>Viridiplantae</taxon>
        <taxon>Streptophyta</taxon>
        <taxon>Embryophyta</taxon>
        <taxon>Tracheophyta</taxon>
        <taxon>Spermatophyta</taxon>
        <taxon>Magnoliopsida</taxon>
        <taxon>eudicotyledons</taxon>
        <taxon>Gunneridae</taxon>
        <taxon>Pentapetalae</taxon>
        <taxon>rosids</taxon>
        <taxon>fabids</taxon>
        <taxon>Cucurbitales</taxon>
        <taxon>Cucurbitaceae</taxon>
        <taxon>Benincaseae</taxon>
        <taxon>Cucumis</taxon>
    </lineage>
</organism>
<dbReference type="EnsemblPlants" id="MELO3C008081.2.1">
    <property type="protein sequence ID" value="MELO3C008081.2.1"/>
    <property type="gene ID" value="MELO3C008081.2"/>
</dbReference>
<accession>A0A9I9CTL1</accession>
<feature type="region of interest" description="Disordered" evidence="11">
    <location>
        <begin position="1"/>
        <end position="49"/>
    </location>
</feature>
<evidence type="ECO:0000256" key="1">
    <source>
        <dbReference type="ARBA" id="ARBA00004127"/>
    </source>
</evidence>
<dbReference type="GO" id="GO:0006865">
    <property type="term" value="P:amino acid transport"/>
    <property type="evidence" value="ECO:0007669"/>
    <property type="project" value="UniProtKB-KW"/>
</dbReference>
<keyword evidence="4 12" id="KW-0812">Transmembrane</keyword>
<dbReference type="AlphaFoldDB" id="A0A9I9CTL1"/>
<name>A0A9I9CTL1_CUCME</name>
<evidence type="ECO:0000313" key="14">
    <source>
        <dbReference type="EnsemblPlants" id="MELO3C008081.2.1"/>
    </source>
</evidence>
<proteinExistence type="inferred from homology"/>
<feature type="compositionally biased region" description="Low complexity" evidence="11">
    <location>
        <begin position="1"/>
        <end position="37"/>
    </location>
</feature>
<evidence type="ECO:0000256" key="7">
    <source>
        <dbReference type="ARBA" id="ARBA00022989"/>
    </source>
</evidence>
<keyword evidence="7 12" id="KW-1133">Transmembrane helix</keyword>
<feature type="domain" description="Amino acid transporter transmembrane" evidence="13">
    <location>
        <begin position="61"/>
        <end position="472"/>
    </location>
</feature>
<feature type="transmembrane region" description="Helical" evidence="12">
    <location>
        <begin position="421"/>
        <end position="442"/>
    </location>
</feature>
<feature type="transmembrane region" description="Helical" evidence="12">
    <location>
        <begin position="107"/>
        <end position="125"/>
    </location>
</feature>
<evidence type="ECO:0000259" key="13">
    <source>
        <dbReference type="Pfam" id="PF01490"/>
    </source>
</evidence>
<dbReference type="Gramene" id="MELO3C008081.2.1">
    <property type="protein sequence ID" value="MELO3C008081.2.1"/>
    <property type="gene ID" value="MELO3C008081.2"/>
</dbReference>
<dbReference type="GO" id="GO:0015293">
    <property type="term" value="F:symporter activity"/>
    <property type="evidence" value="ECO:0007669"/>
    <property type="project" value="UniProtKB-KW"/>
</dbReference>
<feature type="transmembrane region" description="Helical" evidence="12">
    <location>
        <begin position="454"/>
        <end position="478"/>
    </location>
</feature>